<keyword evidence="6 10" id="KW-0418">Kinase</keyword>
<evidence type="ECO:0000256" key="8">
    <source>
        <dbReference type="ARBA" id="ARBA00023012"/>
    </source>
</evidence>
<gene>
    <name evidence="10" type="ORF">J2S17_000476</name>
</gene>
<accession>A0ABU0ABH9</accession>
<evidence type="ECO:0000256" key="6">
    <source>
        <dbReference type="ARBA" id="ARBA00022777"/>
    </source>
</evidence>
<keyword evidence="3" id="KW-0597">Phosphoprotein</keyword>
<dbReference type="Gene3D" id="1.10.287.130">
    <property type="match status" value="1"/>
</dbReference>
<dbReference type="Proteomes" id="UP001238088">
    <property type="component" value="Unassembled WGS sequence"/>
</dbReference>
<comment type="caution">
    <text evidence="10">The sequence shown here is derived from an EMBL/GenBank/DDBJ whole genome shotgun (WGS) entry which is preliminary data.</text>
</comment>
<evidence type="ECO:0000259" key="9">
    <source>
        <dbReference type="PROSITE" id="PS50109"/>
    </source>
</evidence>
<evidence type="ECO:0000313" key="11">
    <source>
        <dbReference type="Proteomes" id="UP001238088"/>
    </source>
</evidence>
<proteinExistence type="predicted"/>
<organism evidence="10 11">
    <name type="scientific">Cytobacillus purgationiresistens</name>
    <dbReference type="NCBI Taxonomy" id="863449"/>
    <lineage>
        <taxon>Bacteria</taxon>
        <taxon>Bacillati</taxon>
        <taxon>Bacillota</taxon>
        <taxon>Bacilli</taxon>
        <taxon>Bacillales</taxon>
        <taxon>Bacillaceae</taxon>
        <taxon>Cytobacillus</taxon>
    </lineage>
</organism>
<dbReference type="PRINTS" id="PR00344">
    <property type="entry name" value="BCTRLSENSOR"/>
</dbReference>
<dbReference type="PANTHER" id="PTHR43065:SF10">
    <property type="entry name" value="PEROXIDE STRESS-ACTIVATED HISTIDINE KINASE MAK3"/>
    <property type="match status" value="1"/>
</dbReference>
<dbReference type="InterPro" id="IPR003594">
    <property type="entry name" value="HATPase_dom"/>
</dbReference>
<evidence type="ECO:0000256" key="3">
    <source>
        <dbReference type="ARBA" id="ARBA00022553"/>
    </source>
</evidence>
<evidence type="ECO:0000313" key="10">
    <source>
        <dbReference type="EMBL" id="MDQ0268607.1"/>
    </source>
</evidence>
<feature type="domain" description="Histidine kinase" evidence="9">
    <location>
        <begin position="152"/>
        <end position="363"/>
    </location>
</feature>
<dbReference type="SMART" id="SM00388">
    <property type="entry name" value="HisKA"/>
    <property type="match status" value="1"/>
</dbReference>
<keyword evidence="5" id="KW-0547">Nucleotide-binding</keyword>
<dbReference type="CDD" id="cd00082">
    <property type="entry name" value="HisKA"/>
    <property type="match status" value="1"/>
</dbReference>
<protein>
    <recommendedName>
        <fullName evidence="2">histidine kinase</fullName>
        <ecNumber evidence="2">2.7.13.3</ecNumber>
    </recommendedName>
</protein>
<comment type="catalytic activity">
    <reaction evidence="1">
        <text>ATP + protein L-histidine = ADP + protein N-phospho-L-histidine.</text>
        <dbReference type="EC" id="2.7.13.3"/>
    </reaction>
</comment>
<dbReference type="EMBL" id="JAUSUB010000001">
    <property type="protein sequence ID" value="MDQ0268607.1"/>
    <property type="molecule type" value="Genomic_DNA"/>
</dbReference>
<dbReference type="InterPro" id="IPR036890">
    <property type="entry name" value="HATPase_C_sf"/>
</dbReference>
<dbReference type="InterPro" id="IPR004358">
    <property type="entry name" value="Sig_transdc_His_kin-like_C"/>
</dbReference>
<sequence length="363" mass="41579">MYLTDNLLKDLPFPYFLIDDFNRIISTSLPNQTALVGQPFTDLIKREDIGHFSSLKSDRSVLSLQLMTADTYFNYRVYVVPEDNQSHLFCYPLFDEYTHDIEKNTEKLERKLLKFSMELNEKKKLINKTALKINEANFTSEYANNLSTIAASMAHEIRNPLTTVKGFLQLLKPHLADIGKEQYADIALDEINRANEIIYEFLNAAKPPDHKKKVIYLNKIVRDTLLLFESEAIVQNTSFTLKLSQSDAILYGDEKQLKQVLVNLIKNSIEAMEPNKHHRESKISVTVEKNSTHSYIIIEDTGLGMTEKTIANLFKPFYSTKKSGTGIGLSICKQIIEDHEGKLHIDSVLGQGTKMKIEFPHRE</sequence>
<dbReference type="Pfam" id="PF02518">
    <property type="entry name" value="HATPase_c"/>
    <property type="match status" value="1"/>
</dbReference>
<dbReference type="Gene3D" id="3.30.565.10">
    <property type="entry name" value="Histidine kinase-like ATPase, C-terminal domain"/>
    <property type="match status" value="1"/>
</dbReference>
<dbReference type="SUPFAM" id="SSF47384">
    <property type="entry name" value="Homodimeric domain of signal transducing histidine kinase"/>
    <property type="match status" value="1"/>
</dbReference>
<evidence type="ECO:0000256" key="2">
    <source>
        <dbReference type="ARBA" id="ARBA00012438"/>
    </source>
</evidence>
<dbReference type="GO" id="GO:0016301">
    <property type="term" value="F:kinase activity"/>
    <property type="evidence" value="ECO:0007669"/>
    <property type="project" value="UniProtKB-KW"/>
</dbReference>
<dbReference type="RefSeq" id="WP_307471484.1">
    <property type="nucleotide sequence ID" value="NZ_JAUSUB010000001.1"/>
</dbReference>
<keyword evidence="7" id="KW-0067">ATP-binding</keyword>
<dbReference type="InterPro" id="IPR003661">
    <property type="entry name" value="HisK_dim/P_dom"/>
</dbReference>
<evidence type="ECO:0000256" key="1">
    <source>
        <dbReference type="ARBA" id="ARBA00000085"/>
    </source>
</evidence>
<reference evidence="10 11" key="1">
    <citation type="submission" date="2023-07" db="EMBL/GenBank/DDBJ databases">
        <title>Genomic Encyclopedia of Type Strains, Phase IV (KMG-IV): sequencing the most valuable type-strain genomes for metagenomic binning, comparative biology and taxonomic classification.</title>
        <authorList>
            <person name="Goeker M."/>
        </authorList>
    </citation>
    <scope>NUCLEOTIDE SEQUENCE [LARGE SCALE GENOMIC DNA]</scope>
    <source>
        <strain evidence="10 11">DSM 23494</strain>
    </source>
</reference>
<name>A0ABU0ABH9_9BACI</name>
<evidence type="ECO:0000256" key="4">
    <source>
        <dbReference type="ARBA" id="ARBA00022679"/>
    </source>
</evidence>
<evidence type="ECO:0000256" key="5">
    <source>
        <dbReference type="ARBA" id="ARBA00022741"/>
    </source>
</evidence>
<dbReference type="SUPFAM" id="SSF55874">
    <property type="entry name" value="ATPase domain of HSP90 chaperone/DNA topoisomerase II/histidine kinase"/>
    <property type="match status" value="1"/>
</dbReference>
<dbReference type="PANTHER" id="PTHR43065">
    <property type="entry name" value="SENSOR HISTIDINE KINASE"/>
    <property type="match status" value="1"/>
</dbReference>
<dbReference type="Pfam" id="PF00512">
    <property type="entry name" value="HisKA"/>
    <property type="match status" value="1"/>
</dbReference>
<dbReference type="InterPro" id="IPR005467">
    <property type="entry name" value="His_kinase_dom"/>
</dbReference>
<dbReference type="EC" id="2.7.13.3" evidence="2"/>
<keyword evidence="8" id="KW-0902">Two-component regulatory system</keyword>
<dbReference type="PROSITE" id="PS50109">
    <property type="entry name" value="HIS_KIN"/>
    <property type="match status" value="1"/>
</dbReference>
<dbReference type="SMART" id="SM00387">
    <property type="entry name" value="HATPase_c"/>
    <property type="match status" value="1"/>
</dbReference>
<keyword evidence="4" id="KW-0808">Transferase</keyword>
<dbReference type="InterPro" id="IPR036097">
    <property type="entry name" value="HisK_dim/P_sf"/>
</dbReference>
<evidence type="ECO:0000256" key="7">
    <source>
        <dbReference type="ARBA" id="ARBA00022840"/>
    </source>
</evidence>
<keyword evidence="11" id="KW-1185">Reference proteome</keyword>